<evidence type="ECO:0000256" key="3">
    <source>
        <dbReference type="RuleBase" id="RU000411"/>
    </source>
</evidence>
<dbReference type="AlphaFoldDB" id="A0A023ESX4"/>
<dbReference type="PROSITE" id="PS00284">
    <property type="entry name" value="SERPIN"/>
    <property type="match status" value="1"/>
</dbReference>
<dbReference type="Gene3D" id="3.30.497.10">
    <property type="entry name" value="Antithrombin, subunit I, domain 2"/>
    <property type="match status" value="1"/>
</dbReference>
<dbReference type="InterPro" id="IPR042178">
    <property type="entry name" value="Serpin_sf_1"/>
</dbReference>
<dbReference type="PANTHER" id="PTHR11461:SF342">
    <property type="entry name" value="SERINE PROTEASE INHIBITOR 28DC"/>
    <property type="match status" value="1"/>
</dbReference>
<dbReference type="GO" id="GO:0005615">
    <property type="term" value="C:extracellular space"/>
    <property type="evidence" value="ECO:0007669"/>
    <property type="project" value="InterPro"/>
</dbReference>
<dbReference type="VEuPathDB" id="VectorBase:AALF021962"/>
<keyword evidence="2" id="KW-0722">Serine protease inhibitor</keyword>
<evidence type="ECO:0000256" key="1">
    <source>
        <dbReference type="ARBA" id="ARBA00022690"/>
    </source>
</evidence>
<proteinExistence type="evidence at transcript level"/>
<dbReference type="GO" id="GO:0045861">
    <property type="term" value="P:negative regulation of proteolysis"/>
    <property type="evidence" value="ECO:0007669"/>
    <property type="project" value="UniProtKB-ARBA"/>
</dbReference>
<comment type="similarity">
    <text evidence="3">Belongs to the serpin family.</text>
</comment>
<evidence type="ECO:0000259" key="5">
    <source>
        <dbReference type="SMART" id="SM00093"/>
    </source>
</evidence>
<reference evidence="6" key="1">
    <citation type="journal article" date="2014" name="PLoS Negl. Trop. Dis.">
        <title>Identification and characterization of seminal fluid proteins in the Asian tiger mosquito, Aedes albopictus.</title>
        <authorList>
            <person name="Boes K.E."/>
            <person name="Ribeiro J.M."/>
            <person name="Wong A."/>
            <person name="Harrington L.C."/>
            <person name="Wolfner M.F."/>
            <person name="Sirot L.K."/>
        </authorList>
    </citation>
    <scope>NUCLEOTIDE SEQUENCE</scope>
    <source>
        <tissue evidence="6">Reproductive organs</tissue>
    </source>
</reference>
<keyword evidence="4" id="KW-0732">Signal</keyword>
<dbReference type="InterPro" id="IPR042185">
    <property type="entry name" value="Serpin_sf_2"/>
</dbReference>
<dbReference type="VEuPathDB" id="VectorBase:AALC636_001950"/>
<dbReference type="InterPro" id="IPR023796">
    <property type="entry name" value="Serpin_dom"/>
</dbReference>
<dbReference type="SUPFAM" id="SSF56574">
    <property type="entry name" value="Serpins"/>
    <property type="match status" value="1"/>
</dbReference>
<organism evidence="6">
    <name type="scientific">Aedes albopictus</name>
    <name type="common">Asian tiger mosquito</name>
    <name type="synonym">Stegomyia albopicta</name>
    <dbReference type="NCBI Taxonomy" id="7160"/>
    <lineage>
        <taxon>Eukaryota</taxon>
        <taxon>Metazoa</taxon>
        <taxon>Ecdysozoa</taxon>
        <taxon>Arthropoda</taxon>
        <taxon>Hexapoda</taxon>
        <taxon>Insecta</taxon>
        <taxon>Pterygota</taxon>
        <taxon>Neoptera</taxon>
        <taxon>Endopterygota</taxon>
        <taxon>Diptera</taxon>
        <taxon>Nematocera</taxon>
        <taxon>Culicoidea</taxon>
        <taxon>Culicidae</taxon>
        <taxon>Culicinae</taxon>
        <taxon>Aedini</taxon>
        <taxon>Aedes</taxon>
        <taxon>Stegomyia</taxon>
    </lineage>
</organism>
<dbReference type="EMBL" id="GAPW01001200">
    <property type="protein sequence ID" value="JAC12398.1"/>
    <property type="molecule type" value="mRNA"/>
</dbReference>
<protein>
    <submittedName>
        <fullName evidence="6">Putative serpin</fullName>
    </submittedName>
</protein>
<evidence type="ECO:0000313" key="6">
    <source>
        <dbReference type="EMBL" id="JAC12398.1"/>
    </source>
</evidence>
<feature type="signal peptide" evidence="4">
    <location>
        <begin position="1"/>
        <end position="17"/>
    </location>
</feature>
<dbReference type="VEuPathDB" id="VectorBase:AALFPA_056282"/>
<dbReference type="GO" id="GO:0004867">
    <property type="term" value="F:serine-type endopeptidase inhibitor activity"/>
    <property type="evidence" value="ECO:0007669"/>
    <property type="project" value="UniProtKB-KW"/>
</dbReference>
<feature type="chain" id="PRO_5001514312" evidence="4">
    <location>
        <begin position="18"/>
        <end position="480"/>
    </location>
</feature>
<evidence type="ECO:0000256" key="4">
    <source>
        <dbReference type="SAM" id="SignalP"/>
    </source>
</evidence>
<dbReference type="InterPro" id="IPR000215">
    <property type="entry name" value="Serpin_fam"/>
</dbReference>
<name>A0A023ESX4_AEDAL</name>
<dbReference type="InterPro" id="IPR023795">
    <property type="entry name" value="Serpin_CS"/>
</dbReference>
<keyword evidence="1" id="KW-0646">Protease inhibitor</keyword>
<dbReference type="FunFam" id="2.30.39.10:FF:000035">
    <property type="entry name" value="Serine protease inhibitor (serpin) 16"/>
    <property type="match status" value="1"/>
</dbReference>
<dbReference type="SMART" id="SM00093">
    <property type="entry name" value="SERPIN"/>
    <property type="match status" value="1"/>
</dbReference>
<dbReference type="CDD" id="cd19597">
    <property type="entry name" value="serpin28D-like_insects"/>
    <property type="match status" value="1"/>
</dbReference>
<sequence length="480" mass="53791">MQLFLMTFALLLYSSAAQTRWPKWRVEPMVNRRGSSQPTEFGFFRRSSQLVSPRASLRQTPAQNDEQLANAVVDMALAIGRISADPNSPAEVFSPVSIMGVLNMLLLAADGVTRAELYGALRVNDKTAFGMYHRRATGMLKNFQSNQPAQLDRLSWKAESCVSQDYDYEYGDDTYKAPPIEKVHILKLANAIFAQDNLALSQKFSTAANEFYGANTQRVNFRNAAAAASTINNWVYKATNGKIREIVSGSFSSETSLVIASSLYFKATWQNEFIPKITKPKDFFPDGKGRPSVKVDMMSLIECLPYHYEKSMGFKMIGLPYSDNSTTMYVMLPQDSTRGKVRDLQSRLTAAKIDSMIPLMTRRSATVSFPRMQLESSTNLQKAFRVLGIKSIFNAQHSNLQNMLEPSAQKVQKLFVSEINHKVNLSVDEKGTEGAAVTMTLIDRSASAVYFNVNQPFLIYIRHDPTRLPLFYGAVFDPRG</sequence>
<evidence type="ECO:0000256" key="2">
    <source>
        <dbReference type="ARBA" id="ARBA00022900"/>
    </source>
</evidence>
<dbReference type="Gene3D" id="2.30.39.10">
    <property type="entry name" value="Alpha-1-antitrypsin, domain 1"/>
    <property type="match status" value="1"/>
</dbReference>
<dbReference type="PANTHER" id="PTHR11461">
    <property type="entry name" value="SERINE PROTEASE INHIBITOR, SERPIN"/>
    <property type="match status" value="1"/>
</dbReference>
<feature type="domain" description="Serpin" evidence="5">
    <location>
        <begin position="77"/>
        <end position="478"/>
    </location>
</feature>
<dbReference type="Pfam" id="PF00079">
    <property type="entry name" value="Serpin"/>
    <property type="match status" value="1"/>
</dbReference>
<accession>A0A023ESX4</accession>
<dbReference type="InterPro" id="IPR036186">
    <property type="entry name" value="Serpin_sf"/>
</dbReference>